<evidence type="ECO:0000259" key="7">
    <source>
        <dbReference type="PROSITE" id="PS50110"/>
    </source>
</evidence>
<dbReference type="CDD" id="cd17535">
    <property type="entry name" value="REC_NarL-like"/>
    <property type="match status" value="1"/>
</dbReference>
<dbReference type="InterPro" id="IPR001789">
    <property type="entry name" value="Sig_transdc_resp-reg_receiver"/>
</dbReference>
<dbReference type="PRINTS" id="PR00038">
    <property type="entry name" value="HTHLUXR"/>
</dbReference>
<proteinExistence type="predicted"/>
<keyword evidence="2" id="KW-0805">Transcription regulation</keyword>
<keyword evidence="1 5" id="KW-0597">Phosphoprotein</keyword>
<dbReference type="AlphaFoldDB" id="A0A9X1WHF9"/>
<evidence type="ECO:0000313" key="8">
    <source>
        <dbReference type="EMBL" id="MCJ7857500.1"/>
    </source>
</evidence>
<dbReference type="PROSITE" id="PS50110">
    <property type="entry name" value="RESPONSE_REGULATORY"/>
    <property type="match status" value="1"/>
</dbReference>
<dbReference type="InterPro" id="IPR016032">
    <property type="entry name" value="Sig_transdc_resp-reg_C-effctor"/>
</dbReference>
<keyword evidence="3" id="KW-0238">DNA-binding</keyword>
<dbReference type="GO" id="GO:0000160">
    <property type="term" value="P:phosphorelay signal transduction system"/>
    <property type="evidence" value="ECO:0007669"/>
    <property type="project" value="InterPro"/>
</dbReference>
<dbReference type="SMART" id="SM00448">
    <property type="entry name" value="REC"/>
    <property type="match status" value="1"/>
</dbReference>
<evidence type="ECO:0000256" key="3">
    <source>
        <dbReference type="ARBA" id="ARBA00023125"/>
    </source>
</evidence>
<dbReference type="Proteomes" id="UP001139207">
    <property type="component" value="Unassembled WGS sequence"/>
</dbReference>
<dbReference type="Pfam" id="PF00196">
    <property type="entry name" value="GerE"/>
    <property type="match status" value="1"/>
</dbReference>
<sequence>MTGTDGTAGTAGTAGTVRVLVADDEPLVRAGVSAVLDADPTVAVVAEAGDGRAAVDLVLSHRPDVAVLDIRMPGLSGLEVVSELRRAGSDVPVVFVTTFGEDSYVSEATRLGAAGFVLKSGDPRELQLSVHAAASGGAFFSPSVARRLLVDGARGRLAAGAEAREKYGLLTAREQEVLDLVGEGMSNSEIAGRLHLAASTVKVHVSSILRTTGARNRVEAALIAVRAGGGDR</sequence>
<dbReference type="SUPFAM" id="SSF52172">
    <property type="entry name" value="CheY-like"/>
    <property type="match status" value="1"/>
</dbReference>
<dbReference type="Gene3D" id="3.40.50.2300">
    <property type="match status" value="1"/>
</dbReference>
<feature type="domain" description="Response regulatory" evidence="7">
    <location>
        <begin position="18"/>
        <end position="134"/>
    </location>
</feature>
<name>A0A9X1WHF9_9CORY</name>
<comment type="caution">
    <text evidence="8">The sequence shown here is derived from an EMBL/GenBank/DDBJ whole genome shotgun (WGS) entry which is preliminary data.</text>
</comment>
<dbReference type="CDD" id="cd06170">
    <property type="entry name" value="LuxR_C_like"/>
    <property type="match status" value="1"/>
</dbReference>
<dbReference type="SUPFAM" id="SSF46894">
    <property type="entry name" value="C-terminal effector domain of the bipartite response regulators"/>
    <property type="match status" value="1"/>
</dbReference>
<dbReference type="InterPro" id="IPR058245">
    <property type="entry name" value="NreC/VraR/RcsB-like_REC"/>
</dbReference>
<dbReference type="PANTHER" id="PTHR43214">
    <property type="entry name" value="TWO-COMPONENT RESPONSE REGULATOR"/>
    <property type="match status" value="1"/>
</dbReference>
<gene>
    <name evidence="8" type="ORF">MUN33_02035</name>
</gene>
<organism evidence="8 9">
    <name type="scientific">Corynebacterium kalidii</name>
    <dbReference type="NCBI Taxonomy" id="2931982"/>
    <lineage>
        <taxon>Bacteria</taxon>
        <taxon>Bacillati</taxon>
        <taxon>Actinomycetota</taxon>
        <taxon>Actinomycetes</taxon>
        <taxon>Mycobacteriales</taxon>
        <taxon>Corynebacteriaceae</taxon>
        <taxon>Corynebacterium</taxon>
    </lineage>
</organism>
<feature type="domain" description="HTH luxR-type" evidence="6">
    <location>
        <begin position="163"/>
        <end position="228"/>
    </location>
</feature>
<protein>
    <submittedName>
        <fullName evidence="8">Response regulator transcription factor</fullName>
    </submittedName>
</protein>
<evidence type="ECO:0000313" key="9">
    <source>
        <dbReference type="Proteomes" id="UP001139207"/>
    </source>
</evidence>
<dbReference type="PROSITE" id="PS50043">
    <property type="entry name" value="HTH_LUXR_2"/>
    <property type="match status" value="1"/>
</dbReference>
<evidence type="ECO:0000256" key="4">
    <source>
        <dbReference type="ARBA" id="ARBA00023163"/>
    </source>
</evidence>
<dbReference type="PANTHER" id="PTHR43214:SF24">
    <property type="entry name" value="TRANSCRIPTIONAL REGULATORY PROTEIN NARL-RELATED"/>
    <property type="match status" value="1"/>
</dbReference>
<keyword evidence="4" id="KW-0804">Transcription</keyword>
<accession>A0A9X1WHF9</accession>
<dbReference type="SMART" id="SM00421">
    <property type="entry name" value="HTH_LUXR"/>
    <property type="match status" value="1"/>
</dbReference>
<dbReference type="Pfam" id="PF00072">
    <property type="entry name" value="Response_reg"/>
    <property type="match status" value="1"/>
</dbReference>
<dbReference type="InterPro" id="IPR000792">
    <property type="entry name" value="Tscrpt_reg_LuxR_C"/>
</dbReference>
<dbReference type="GO" id="GO:0006355">
    <property type="term" value="P:regulation of DNA-templated transcription"/>
    <property type="evidence" value="ECO:0007669"/>
    <property type="project" value="InterPro"/>
</dbReference>
<dbReference type="EMBL" id="JALIEA010000008">
    <property type="protein sequence ID" value="MCJ7857500.1"/>
    <property type="molecule type" value="Genomic_DNA"/>
</dbReference>
<dbReference type="InterPro" id="IPR039420">
    <property type="entry name" value="WalR-like"/>
</dbReference>
<evidence type="ECO:0000256" key="1">
    <source>
        <dbReference type="ARBA" id="ARBA00022553"/>
    </source>
</evidence>
<feature type="modified residue" description="4-aspartylphosphate" evidence="5">
    <location>
        <position position="69"/>
    </location>
</feature>
<evidence type="ECO:0000256" key="5">
    <source>
        <dbReference type="PROSITE-ProRule" id="PRU00169"/>
    </source>
</evidence>
<dbReference type="RefSeq" id="WP_244803246.1">
    <property type="nucleotide sequence ID" value="NZ_JALIEA010000008.1"/>
</dbReference>
<dbReference type="GO" id="GO:0003677">
    <property type="term" value="F:DNA binding"/>
    <property type="evidence" value="ECO:0007669"/>
    <property type="project" value="UniProtKB-KW"/>
</dbReference>
<evidence type="ECO:0000259" key="6">
    <source>
        <dbReference type="PROSITE" id="PS50043"/>
    </source>
</evidence>
<keyword evidence="9" id="KW-1185">Reference proteome</keyword>
<dbReference type="InterPro" id="IPR011006">
    <property type="entry name" value="CheY-like_superfamily"/>
</dbReference>
<evidence type="ECO:0000256" key="2">
    <source>
        <dbReference type="ARBA" id="ARBA00023015"/>
    </source>
</evidence>
<reference evidence="8" key="1">
    <citation type="submission" date="2022-04" db="EMBL/GenBank/DDBJ databases">
        <title>Corynebacterium kalidii LD5P10.</title>
        <authorList>
            <person name="Sun J.Q."/>
        </authorList>
    </citation>
    <scope>NUCLEOTIDE SEQUENCE</scope>
    <source>
        <strain evidence="8">LD5P10</strain>
    </source>
</reference>